<evidence type="ECO:0000313" key="3">
    <source>
        <dbReference type="EMBL" id="SUS03342.1"/>
    </source>
</evidence>
<dbReference type="AlphaFoldDB" id="A0A380T8C4"/>
<keyword evidence="1" id="KW-0472">Membrane</keyword>
<keyword evidence="1" id="KW-1133">Transmembrane helix</keyword>
<dbReference type="Pfam" id="PF03703">
    <property type="entry name" value="bPH_2"/>
    <property type="match status" value="1"/>
</dbReference>
<dbReference type="EMBL" id="UIDG01000001">
    <property type="protein sequence ID" value="SUS03342.1"/>
    <property type="molecule type" value="Genomic_DNA"/>
</dbReference>
<sequence>MTYIERSLAPTEQVLVWGRLHWIRWVGAWGSLLLLGILLIGVVIFFADWIFMSTTEVAITNRRLILKTGLIARHTSELELTSVEAVSVEQDWFGRLFRYGKIEVHGTGDDVWISPLLSDPVGFRRDLESALSGMDERRETQAKFDAQPQLDPAHA</sequence>
<dbReference type="PANTHER" id="PTHR37938:SF1">
    <property type="entry name" value="BLL0215 PROTEIN"/>
    <property type="match status" value="1"/>
</dbReference>
<organism evidence="3">
    <name type="scientific">metagenome</name>
    <dbReference type="NCBI Taxonomy" id="256318"/>
    <lineage>
        <taxon>unclassified sequences</taxon>
        <taxon>metagenomes</taxon>
    </lineage>
</organism>
<feature type="domain" description="YdbS-like PH" evidence="2">
    <location>
        <begin position="54"/>
        <end position="111"/>
    </location>
</feature>
<feature type="transmembrane region" description="Helical" evidence="1">
    <location>
        <begin position="22"/>
        <end position="47"/>
    </location>
</feature>
<dbReference type="InterPro" id="IPR005182">
    <property type="entry name" value="YdbS-like_PH"/>
</dbReference>
<dbReference type="PANTHER" id="PTHR37938">
    <property type="entry name" value="BLL0215 PROTEIN"/>
    <property type="match status" value="1"/>
</dbReference>
<name>A0A380T8C4_9ZZZZ</name>
<evidence type="ECO:0000259" key="2">
    <source>
        <dbReference type="Pfam" id="PF03703"/>
    </source>
</evidence>
<keyword evidence="1" id="KW-0812">Transmembrane</keyword>
<proteinExistence type="predicted"/>
<evidence type="ECO:0000256" key="1">
    <source>
        <dbReference type="SAM" id="Phobius"/>
    </source>
</evidence>
<protein>
    <recommendedName>
        <fullName evidence="2">YdbS-like PH domain-containing protein</fullName>
    </recommendedName>
</protein>
<gene>
    <name evidence="3" type="ORF">DF3PB_10094</name>
</gene>
<accession>A0A380T8C4</accession>
<reference evidence="3" key="1">
    <citation type="submission" date="2018-07" db="EMBL/GenBank/DDBJ databases">
        <authorList>
            <person name="Quirk P.G."/>
            <person name="Krulwich T.A."/>
        </authorList>
    </citation>
    <scope>NUCLEOTIDE SEQUENCE</scope>
</reference>